<dbReference type="InterPro" id="IPR007694">
    <property type="entry name" value="DNA_helicase_DnaB-like_C"/>
</dbReference>
<evidence type="ECO:0000256" key="1">
    <source>
        <dbReference type="SAM" id="MobiDB-lite"/>
    </source>
</evidence>
<accession>A0A0F9FNF7</accession>
<reference evidence="3" key="1">
    <citation type="journal article" date="2015" name="Nature">
        <title>Complex archaea that bridge the gap between prokaryotes and eukaryotes.</title>
        <authorList>
            <person name="Spang A."/>
            <person name="Saw J.H."/>
            <person name="Jorgensen S.L."/>
            <person name="Zaremba-Niedzwiedzka K."/>
            <person name="Martijn J."/>
            <person name="Lind A.E."/>
            <person name="van Eijk R."/>
            <person name="Schleper C."/>
            <person name="Guy L."/>
            <person name="Ettema T.J."/>
        </authorList>
    </citation>
    <scope>NUCLEOTIDE SEQUENCE</scope>
</reference>
<dbReference type="GO" id="GO:0006260">
    <property type="term" value="P:DNA replication"/>
    <property type="evidence" value="ECO:0007669"/>
    <property type="project" value="InterPro"/>
</dbReference>
<dbReference type="GO" id="GO:0005524">
    <property type="term" value="F:ATP binding"/>
    <property type="evidence" value="ECO:0007669"/>
    <property type="project" value="InterPro"/>
</dbReference>
<organism evidence="3">
    <name type="scientific">marine sediment metagenome</name>
    <dbReference type="NCBI Taxonomy" id="412755"/>
    <lineage>
        <taxon>unclassified sequences</taxon>
        <taxon>metagenomes</taxon>
        <taxon>ecological metagenomes</taxon>
    </lineage>
</organism>
<comment type="caution">
    <text evidence="3">The sequence shown here is derived from an EMBL/GenBank/DDBJ whole genome shotgun (WGS) entry which is preliminary data.</text>
</comment>
<evidence type="ECO:0000259" key="2">
    <source>
        <dbReference type="PROSITE" id="PS51199"/>
    </source>
</evidence>
<evidence type="ECO:0000313" key="3">
    <source>
        <dbReference type="EMBL" id="KKL80036.1"/>
    </source>
</evidence>
<feature type="region of interest" description="Disordered" evidence="1">
    <location>
        <begin position="407"/>
        <end position="431"/>
    </location>
</feature>
<name>A0A0F9FNF7_9ZZZZ</name>
<dbReference type="AlphaFoldDB" id="A0A0F9FNF7"/>
<dbReference type="GO" id="GO:0003678">
    <property type="term" value="F:DNA helicase activity"/>
    <property type="evidence" value="ECO:0007669"/>
    <property type="project" value="InterPro"/>
</dbReference>
<dbReference type="PROSITE" id="PS51199">
    <property type="entry name" value="SF4_HELICASE"/>
    <property type="match status" value="1"/>
</dbReference>
<protein>
    <recommendedName>
        <fullName evidence="2">SF4 helicase domain-containing protein</fullName>
    </recommendedName>
</protein>
<proteinExistence type="predicted"/>
<feature type="domain" description="SF4 helicase" evidence="2">
    <location>
        <begin position="146"/>
        <end position="408"/>
    </location>
</feature>
<dbReference type="InterPro" id="IPR027417">
    <property type="entry name" value="P-loop_NTPase"/>
</dbReference>
<dbReference type="Gene3D" id="3.40.50.300">
    <property type="entry name" value="P-loop containing nucleotide triphosphate hydrolases"/>
    <property type="match status" value="1"/>
</dbReference>
<dbReference type="Pfam" id="PF03796">
    <property type="entry name" value="DnaB_C"/>
    <property type="match status" value="1"/>
</dbReference>
<dbReference type="EMBL" id="LAZR01022979">
    <property type="protein sequence ID" value="KKL80036.1"/>
    <property type="molecule type" value="Genomic_DNA"/>
</dbReference>
<gene>
    <name evidence="3" type="ORF">LCGC14_2008840</name>
</gene>
<sequence>MKASLEARLLASVRTAADFRQIKEAGLDEAFEHYGPMHDYIQRMVELHGKVPRLLDLKETFNLPKTVTRSGDEFEFLLREATQIFLVRGIQGLLDKNVTEHGDDPDDLIDNLVRDLSGLKKMSSTQLSMTDRSMTARMARYEEKAHEPKSHGIRTGIRFFDEKVKLGWQPGELIGVVGRTYVGKSWMLLFFGLMAWQFDKRIVFVSPEMSIEETEARFDGLLMAKHDIKVEVSQLYRGYVPTDEMKELAAEVASRKEWITYASADEGRFGLAELGRLIWEHKPDMLIVDGLPLLESGNKRQQIWESIKELSYGLKNLAVRHNLVILISHQATRRAHNVARPPGLHEVAYGDAFVQACDRVLALSRPQHEETTLRITVQKFRRGRPQQGGVDFDFDPEKGVIHEHIPVDAGEPGSIDSTGEGEGVGDEVSLP</sequence>
<dbReference type="SUPFAM" id="SSF52540">
    <property type="entry name" value="P-loop containing nucleoside triphosphate hydrolases"/>
    <property type="match status" value="1"/>
</dbReference>